<dbReference type="PANTHER" id="PTHR11452:SF75">
    <property type="entry name" value="ALPHA-GALACTOSIDASE MEL1"/>
    <property type="match status" value="1"/>
</dbReference>
<keyword evidence="3 5" id="KW-0378">Hydrolase</keyword>
<dbReference type="SUPFAM" id="SSF51011">
    <property type="entry name" value="Glycosyl hydrolase domain"/>
    <property type="match status" value="1"/>
</dbReference>
<dbReference type="RefSeq" id="WP_134249055.1">
    <property type="nucleotide sequence ID" value="NZ_SNQI01000005.1"/>
</dbReference>
<keyword evidence="4 5" id="KW-0326">Glycosidase</keyword>
<dbReference type="InterPro" id="IPR013780">
    <property type="entry name" value="Glyco_hydro_b"/>
</dbReference>
<gene>
    <name evidence="8" type="ORF">E2488_14285</name>
</gene>
<proteinExistence type="inferred from homology"/>
<comment type="caution">
    <text evidence="8">The sequence shown here is derived from an EMBL/GenBank/DDBJ whole genome shotgun (WGS) entry which is preliminary data.</text>
</comment>
<name>A0A4Y8ARH8_9FLAO</name>
<protein>
    <recommendedName>
        <fullName evidence="5">Alpha-galactosidase</fullName>
        <ecNumber evidence="5">3.2.1.22</ecNumber>
    </recommendedName>
    <alternativeName>
        <fullName evidence="5">Melibiase</fullName>
    </alternativeName>
</protein>
<evidence type="ECO:0000256" key="5">
    <source>
        <dbReference type="RuleBase" id="RU361168"/>
    </source>
</evidence>
<dbReference type="GO" id="GO:0004557">
    <property type="term" value="F:alpha-galactosidase activity"/>
    <property type="evidence" value="ECO:0007669"/>
    <property type="project" value="UniProtKB-EC"/>
</dbReference>
<dbReference type="PROSITE" id="PS51257">
    <property type="entry name" value="PROKAR_LIPOPROTEIN"/>
    <property type="match status" value="1"/>
</dbReference>
<evidence type="ECO:0000256" key="3">
    <source>
        <dbReference type="ARBA" id="ARBA00022801"/>
    </source>
</evidence>
<comment type="catalytic activity">
    <reaction evidence="5">
        <text>Hydrolysis of terminal, non-reducing alpha-D-galactose residues in alpha-D-galactosides, including galactose oligosaccharides, galactomannans and galactolipids.</text>
        <dbReference type="EC" id="3.2.1.22"/>
    </reaction>
</comment>
<evidence type="ECO:0000259" key="7">
    <source>
        <dbReference type="Pfam" id="PF17801"/>
    </source>
</evidence>
<feature type="domain" description="Alpha galactosidase C-terminal" evidence="7">
    <location>
        <begin position="323"/>
        <end position="401"/>
    </location>
</feature>
<dbReference type="InterPro" id="IPR041233">
    <property type="entry name" value="Melibiase_C"/>
</dbReference>
<dbReference type="AlphaFoldDB" id="A0A4Y8ARH8"/>
<evidence type="ECO:0000256" key="4">
    <source>
        <dbReference type="ARBA" id="ARBA00023295"/>
    </source>
</evidence>
<dbReference type="PRINTS" id="PR00740">
    <property type="entry name" value="GLHYDRLASE27"/>
</dbReference>
<dbReference type="EMBL" id="SNQI01000005">
    <property type="protein sequence ID" value="TEW72611.1"/>
    <property type="molecule type" value="Genomic_DNA"/>
</dbReference>
<evidence type="ECO:0000313" key="9">
    <source>
        <dbReference type="Proteomes" id="UP000298517"/>
    </source>
</evidence>
<dbReference type="Pfam" id="PF17801">
    <property type="entry name" value="Melibiase_C"/>
    <property type="match status" value="1"/>
</dbReference>
<dbReference type="PANTHER" id="PTHR11452">
    <property type="entry name" value="ALPHA-GALACTOSIDASE/ALPHA-N-ACETYLGALACTOSAMINIDASE"/>
    <property type="match status" value="1"/>
</dbReference>
<dbReference type="InterPro" id="IPR017853">
    <property type="entry name" value="GH"/>
</dbReference>
<evidence type="ECO:0000256" key="6">
    <source>
        <dbReference type="SAM" id="SignalP"/>
    </source>
</evidence>
<dbReference type="Pfam" id="PF16499">
    <property type="entry name" value="Melibiase_2"/>
    <property type="match status" value="1"/>
</dbReference>
<dbReference type="InterPro" id="IPR013785">
    <property type="entry name" value="Aldolase_TIM"/>
</dbReference>
<reference evidence="8 9" key="1">
    <citation type="journal article" date="2011" name="J. Microbiol.">
        <title>Gramella jeungdoensis sp. nov., isolated from a solar saltern in Korea.</title>
        <authorList>
            <person name="Joung Y."/>
            <person name="Kim H."/>
            <person name="Jang T."/>
            <person name="Ahn T.S."/>
            <person name="Joh K."/>
        </authorList>
    </citation>
    <scope>NUCLEOTIDE SEQUENCE [LARGE SCALE GENOMIC DNA]</scope>
    <source>
        <strain evidence="8 9">KCTC 23123</strain>
    </source>
</reference>
<keyword evidence="5" id="KW-1015">Disulfide bond</keyword>
<accession>A0A4Y8ARH8</accession>
<evidence type="ECO:0000313" key="8">
    <source>
        <dbReference type="EMBL" id="TEW72611.1"/>
    </source>
</evidence>
<evidence type="ECO:0000256" key="1">
    <source>
        <dbReference type="ARBA" id="ARBA00009743"/>
    </source>
</evidence>
<feature type="chain" id="PRO_5021288531" description="Alpha-galactosidase" evidence="6">
    <location>
        <begin position="24"/>
        <end position="419"/>
    </location>
</feature>
<evidence type="ECO:0000256" key="2">
    <source>
        <dbReference type="ARBA" id="ARBA00022729"/>
    </source>
</evidence>
<dbReference type="OrthoDB" id="9807519at2"/>
<dbReference type="Gene3D" id="2.60.40.1180">
    <property type="entry name" value="Golgi alpha-mannosidase II"/>
    <property type="match status" value="1"/>
</dbReference>
<comment type="similarity">
    <text evidence="1 5">Belongs to the glycosyl hydrolase 27 family.</text>
</comment>
<feature type="signal peptide" evidence="6">
    <location>
        <begin position="1"/>
        <end position="23"/>
    </location>
</feature>
<dbReference type="CDD" id="cd14792">
    <property type="entry name" value="GH27"/>
    <property type="match status" value="1"/>
</dbReference>
<keyword evidence="2 6" id="KW-0732">Signal</keyword>
<dbReference type="Gene3D" id="3.20.20.70">
    <property type="entry name" value="Aldolase class I"/>
    <property type="match status" value="1"/>
</dbReference>
<dbReference type="Proteomes" id="UP000298517">
    <property type="component" value="Unassembled WGS sequence"/>
</dbReference>
<sequence length="419" mass="47122">MNKLLTLALAVLLAACNKSTALKTPETFNSKSEIKTSKKPIMGWASWNNYRVNINEDIIKSQADAMVAKGLKDVGYSYINTDDGFFGGRDENGNLLVHKERFPNGMKSLAAYIHSKGLKAGIYSDAGINTCASYWDKDTIGVGMGLYGHDRNDLTLFLKEWDYDFIKVDWCGGDWLGLDEQTRYTEIGNIIKEIKPSTVYNICRWEFPGTWVTQVADSWRISGDIDNKFHSILAIIDINANLWIHSSYGRYNDMDMLQVGRGMTYEEDKAHFSMWCLMQSPLLLGNDLSTMSKETTEIITNKEVIALNQTDFVYQARRMVDYGDLEVWAKPLVSTISGEVAVGLLNRSKKATAISFNLESVGLDATASYTMRDLWSKKDFPASTNNKISFEVPAHGIVVLNIKGKALPYNVFQYKSNEI</sequence>
<dbReference type="GO" id="GO:0005975">
    <property type="term" value="P:carbohydrate metabolic process"/>
    <property type="evidence" value="ECO:0007669"/>
    <property type="project" value="InterPro"/>
</dbReference>
<organism evidence="8 9">
    <name type="scientific">Gramella jeungdoensis</name>
    <dbReference type="NCBI Taxonomy" id="708091"/>
    <lineage>
        <taxon>Bacteria</taxon>
        <taxon>Pseudomonadati</taxon>
        <taxon>Bacteroidota</taxon>
        <taxon>Flavobacteriia</taxon>
        <taxon>Flavobacteriales</taxon>
        <taxon>Flavobacteriaceae</taxon>
        <taxon>Christiangramia</taxon>
    </lineage>
</organism>
<dbReference type="InterPro" id="IPR002241">
    <property type="entry name" value="Glyco_hydro_27"/>
</dbReference>
<dbReference type="EC" id="3.2.1.22" evidence="5"/>
<keyword evidence="9" id="KW-1185">Reference proteome</keyword>
<dbReference type="SUPFAM" id="SSF51445">
    <property type="entry name" value="(Trans)glycosidases"/>
    <property type="match status" value="1"/>
</dbReference>